<dbReference type="PROSITE" id="PS50089">
    <property type="entry name" value="ZF_RING_2"/>
    <property type="match status" value="1"/>
</dbReference>
<dbReference type="GO" id="GO:0045087">
    <property type="term" value="P:innate immune response"/>
    <property type="evidence" value="ECO:0007669"/>
    <property type="project" value="UniProtKB-KW"/>
</dbReference>
<protein>
    <submittedName>
        <fullName evidence="12">Tripartite motif containing 14</fullName>
    </submittedName>
</protein>
<dbReference type="CDD" id="cd19768">
    <property type="entry name" value="Bbox2_TRIM14"/>
    <property type="match status" value="1"/>
</dbReference>
<dbReference type="SUPFAM" id="SSF57850">
    <property type="entry name" value="RING/U-box"/>
    <property type="match status" value="1"/>
</dbReference>
<dbReference type="Pfam" id="PF00622">
    <property type="entry name" value="SPRY"/>
    <property type="match status" value="1"/>
</dbReference>
<dbReference type="EMBL" id="AFYH01191194">
    <property type="status" value="NOT_ANNOTATED_CDS"/>
    <property type="molecule type" value="Genomic_DNA"/>
</dbReference>
<sequence>MATSSPLAEPAEPTCGLCLGVSLVPLTLPCWHPFCLACIEAFWQWNPDVEHGCPLCLAPSPAILCDFCLGPSKQAAEKTCLTCLAAFCGVHLEPHLSGPAFRSHRLCQPRANLPALCCAEHHKLLEMYCKDCKLCVCSLCPVLGKHMGHRVSVVEQEAEEKKERLRVCLNWLKGKKKQEIDNIKHILQASADLKVRGEKVIYHSDLIFTELRLLVDEEEKSAKLLIDERTKQALQTYNEQKESCEERAGVIDNFSERIKQILQQPDHVQLLKRFSLLSLTSVSSPVPLTFEKVQKYIGHFMESVKSTLQTPLEKRLEEARSSFHTTVSSCQLSLPPHQKAPSQILEDARSPTFEPETHHSRLRLSEDRHTVSCAWVRTFFNNHPQRFDKLWQVLSKDSFFSGCHYWEVDLLNASQGWWIGVAYPSIKRKGDTEHSRLGWNRRSWCIKRFDMEYWAFHNGLRIPLLVEEDPEIIGVFLDYEAGTLSFYDVVCKRRHLYTFHAKFTEPLYPAFRLWEGSITLCKL</sequence>
<dbReference type="SMART" id="SM00184">
    <property type="entry name" value="RING"/>
    <property type="match status" value="1"/>
</dbReference>
<dbReference type="SMART" id="SM00336">
    <property type="entry name" value="BBOX"/>
    <property type="match status" value="2"/>
</dbReference>
<dbReference type="InterPro" id="IPR017907">
    <property type="entry name" value="Znf_RING_CS"/>
</dbReference>
<evidence type="ECO:0000313" key="13">
    <source>
        <dbReference type="Proteomes" id="UP000008672"/>
    </source>
</evidence>
<dbReference type="Pfam" id="PF25600">
    <property type="entry name" value="TRIM_CC"/>
    <property type="match status" value="1"/>
</dbReference>
<organism evidence="12 13">
    <name type="scientific">Latimeria chalumnae</name>
    <name type="common">Coelacanth</name>
    <dbReference type="NCBI Taxonomy" id="7897"/>
    <lineage>
        <taxon>Eukaryota</taxon>
        <taxon>Metazoa</taxon>
        <taxon>Chordata</taxon>
        <taxon>Craniata</taxon>
        <taxon>Vertebrata</taxon>
        <taxon>Euteleostomi</taxon>
        <taxon>Coelacanthiformes</taxon>
        <taxon>Coelacanthidae</taxon>
        <taxon>Latimeria</taxon>
    </lineage>
</organism>
<dbReference type="Gene3D" id="4.10.830.40">
    <property type="match status" value="1"/>
</dbReference>
<reference evidence="13" key="1">
    <citation type="submission" date="2011-08" db="EMBL/GenBank/DDBJ databases">
        <title>The draft genome of Latimeria chalumnae.</title>
        <authorList>
            <person name="Di Palma F."/>
            <person name="Alfoldi J."/>
            <person name="Johnson J."/>
            <person name="Berlin A."/>
            <person name="Gnerre S."/>
            <person name="Jaffe D."/>
            <person name="MacCallum I."/>
            <person name="Young S."/>
            <person name="Walker B.J."/>
            <person name="Lander E."/>
            <person name="Lindblad-Toh K."/>
        </authorList>
    </citation>
    <scope>NUCLEOTIDE SEQUENCE [LARGE SCALE GENOMIC DNA]</scope>
    <source>
        <strain evidence="13">Wild caught</strain>
    </source>
</reference>
<evidence type="ECO:0000256" key="5">
    <source>
        <dbReference type="ARBA" id="ARBA00022771"/>
    </source>
</evidence>
<evidence type="ECO:0000256" key="6">
    <source>
        <dbReference type="ARBA" id="ARBA00022833"/>
    </source>
</evidence>
<dbReference type="Ensembl" id="ENSLACT00000010737.1">
    <property type="protein sequence ID" value="ENSLACP00000010658.1"/>
    <property type="gene ID" value="ENSLACG00000009387.1"/>
</dbReference>
<keyword evidence="2" id="KW-0963">Cytoplasm</keyword>
<dbReference type="InterPro" id="IPR003877">
    <property type="entry name" value="SPRY_dom"/>
</dbReference>
<dbReference type="InterPro" id="IPR058030">
    <property type="entry name" value="TRIM8/14/16/25/29/45/65_CC"/>
</dbReference>
<dbReference type="InterPro" id="IPR006574">
    <property type="entry name" value="PRY"/>
</dbReference>
<proteinExistence type="predicted"/>
<keyword evidence="3" id="KW-0399">Innate immunity</keyword>
<dbReference type="Gene3D" id="3.30.160.60">
    <property type="entry name" value="Classic Zinc Finger"/>
    <property type="match status" value="1"/>
</dbReference>
<dbReference type="Pfam" id="PF13765">
    <property type="entry name" value="PRY"/>
    <property type="match status" value="1"/>
</dbReference>
<dbReference type="InterPro" id="IPR003879">
    <property type="entry name" value="Butyrophylin_SPRY"/>
</dbReference>
<dbReference type="SUPFAM" id="SSF49899">
    <property type="entry name" value="Concanavalin A-like lectins/glucanases"/>
    <property type="match status" value="1"/>
</dbReference>
<dbReference type="InterPro" id="IPR001841">
    <property type="entry name" value="Znf_RING"/>
</dbReference>
<dbReference type="CDD" id="cd19842">
    <property type="entry name" value="Bbox1_TRIM25-like_C-IV"/>
    <property type="match status" value="1"/>
</dbReference>
<evidence type="ECO:0000256" key="7">
    <source>
        <dbReference type="ARBA" id="ARBA00022859"/>
    </source>
</evidence>
<evidence type="ECO:0000256" key="3">
    <source>
        <dbReference type="ARBA" id="ARBA00022588"/>
    </source>
</evidence>
<dbReference type="InterPro" id="IPR051051">
    <property type="entry name" value="E3_ubiq-ligase_TRIM/RNF"/>
</dbReference>
<dbReference type="STRING" id="7897.ENSLACP00000010658"/>
<dbReference type="CDD" id="cd13738">
    <property type="entry name" value="SPRY_PRY_TRIM14"/>
    <property type="match status" value="1"/>
</dbReference>
<dbReference type="PRINTS" id="PR01407">
    <property type="entry name" value="BUTYPHLNCDUF"/>
</dbReference>
<dbReference type="Pfam" id="PF00097">
    <property type="entry name" value="zf-C3HC4"/>
    <property type="match status" value="1"/>
</dbReference>
<evidence type="ECO:0000256" key="4">
    <source>
        <dbReference type="ARBA" id="ARBA00022723"/>
    </source>
</evidence>
<comment type="subcellular location">
    <subcellularLocation>
        <location evidence="1">Cytoplasm</location>
    </subcellularLocation>
</comment>
<dbReference type="SUPFAM" id="SSF57845">
    <property type="entry name" value="B-box zinc-binding domain"/>
    <property type="match status" value="1"/>
</dbReference>
<evidence type="ECO:0000259" key="11">
    <source>
        <dbReference type="PROSITE" id="PS50188"/>
    </source>
</evidence>
<dbReference type="Proteomes" id="UP000008672">
    <property type="component" value="Unassembled WGS sequence"/>
</dbReference>
<evidence type="ECO:0000256" key="8">
    <source>
        <dbReference type="PROSITE-ProRule" id="PRU00024"/>
    </source>
</evidence>
<dbReference type="GeneTree" id="ENSGT00940000161010"/>
<accession>H3ALY7</accession>
<keyword evidence="6" id="KW-0862">Zinc</keyword>
<gene>
    <name evidence="12" type="primary">TRIM14</name>
</gene>
<dbReference type="InterPro" id="IPR018957">
    <property type="entry name" value="Znf_C3HC4_RING-type"/>
</dbReference>
<dbReference type="FunCoup" id="H3ALY7">
    <property type="interactions" value="367"/>
</dbReference>
<dbReference type="PROSITE" id="PS00518">
    <property type="entry name" value="ZF_RING_1"/>
    <property type="match status" value="1"/>
</dbReference>
<feature type="domain" description="B30.2/SPRY" evidence="11">
    <location>
        <begin position="331"/>
        <end position="523"/>
    </location>
</feature>
<dbReference type="InterPro" id="IPR013320">
    <property type="entry name" value="ConA-like_dom_sf"/>
</dbReference>
<keyword evidence="7" id="KW-0391">Immunity</keyword>
<keyword evidence="13" id="KW-1185">Reference proteome</keyword>
<reference evidence="12" key="3">
    <citation type="submission" date="2025-09" db="UniProtKB">
        <authorList>
            <consortium name="Ensembl"/>
        </authorList>
    </citation>
    <scope>IDENTIFICATION</scope>
</reference>
<evidence type="ECO:0000256" key="2">
    <source>
        <dbReference type="ARBA" id="ARBA00022490"/>
    </source>
</evidence>
<evidence type="ECO:0000259" key="10">
    <source>
        <dbReference type="PROSITE" id="PS50119"/>
    </source>
</evidence>
<dbReference type="PANTHER" id="PTHR25465">
    <property type="entry name" value="B-BOX DOMAIN CONTAINING"/>
    <property type="match status" value="1"/>
</dbReference>
<dbReference type="eggNOG" id="ENOG502QTZS">
    <property type="taxonomic scope" value="Eukaryota"/>
</dbReference>
<dbReference type="Gene3D" id="3.30.40.10">
    <property type="entry name" value="Zinc/RING finger domain, C3HC4 (zinc finger)"/>
    <property type="match status" value="1"/>
</dbReference>
<keyword evidence="4" id="KW-0479">Metal-binding</keyword>
<dbReference type="PROSITE" id="PS50119">
    <property type="entry name" value="ZF_BBOX"/>
    <property type="match status" value="1"/>
</dbReference>
<dbReference type="PROSITE" id="PS50188">
    <property type="entry name" value="B302_SPRY"/>
    <property type="match status" value="1"/>
</dbReference>
<dbReference type="PANTHER" id="PTHR25465:SF11">
    <property type="entry name" value="TRIPARTITE MOTIF CONTAINING 14"/>
    <property type="match status" value="1"/>
</dbReference>
<dbReference type="InterPro" id="IPR013083">
    <property type="entry name" value="Znf_RING/FYVE/PHD"/>
</dbReference>
<evidence type="ECO:0000313" key="12">
    <source>
        <dbReference type="Ensembl" id="ENSLACP00000010658.1"/>
    </source>
</evidence>
<dbReference type="AlphaFoldDB" id="H3ALY7"/>
<keyword evidence="5 8" id="KW-0863">Zinc-finger</keyword>
<dbReference type="HOGENOM" id="CLU_013137_0_2_1"/>
<dbReference type="InterPro" id="IPR001870">
    <property type="entry name" value="B30.2/SPRY"/>
</dbReference>
<dbReference type="InterPro" id="IPR043136">
    <property type="entry name" value="B30.2/SPRY_sf"/>
</dbReference>
<name>H3ALY7_LATCH</name>
<dbReference type="OMA" id="WHPFCLA"/>
<dbReference type="Pfam" id="PF00643">
    <property type="entry name" value="zf-B_box"/>
    <property type="match status" value="1"/>
</dbReference>
<evidence type="ECO:0000256" key="1">
    <source>
        <dbReference type="ARBA" id="ARBA00004496"/>
    </source>
</evidence>
<feature type="domain" description="B box-type" evidence="10">
    <location>
        <begin position="113"/>
        <end position="154"/>
    </location>
</feature>
<dbReference type="Gene3D" id="2.60.120.920">
    <property type="match status" value="1"/>
</dbReference>
<dbReference type="GO" id="GO:0008270">
    <property type="term" value="F:zinc ion binding"/>
    <property type="evidence" value="ECO:0007669"/>
    <property type="project" value="UniProtKB-KW"/>
</dbReference>
<dbReference type="SMART" id="SM00589">
    <property type="entry name" value="PRY"/>
    <property type="match status" value="1"/>
</dbReference>
<dbReference type="SMART" id="SM00449">
    <property type="entry name" value="SPRY"/>
    <property type="match status" value="1"/>
</dbReference>
<evidence type="ECO:0000259" key="9">
    <source>
        <dbReference type="PROSITE" id="PS50089"/>
    </source>
</evidence>
<dbReference type="GO" id="GO:0005737">
    <property type="term" value="C:cytoplasm"/>
    <property type="evidence" value="ECO:0007669"/>
    <property type="project" value="UniProtKB-SubCell"/>
</dbReference>
<dbReference type="Bgee" id="ENSLACG00000009387">
    <property type="expression patterns" value="Expressed in pectoral fin and 1 other cell type or tissue"/>
</dbReference>
<reference evidence="12" key="2">
    <citation type="submission" date="2025-08" db="UniProtKB">
        <authorList>
            <consortium name="Ensembl"/>
        </authorList>
    </citation>
    <scope>IDENTIFICATION</scope>
</reference>
<dbReference type="InterPro" id="IPR044116">
    <property type="entry name" value="SPRY_PRY_TRIM14"/>
</dbReference>
<dbReference type="InterPro" id="IPR000315">
    <property type="entry name" value="Znf_B-box"/>
</dbReference>
<dbReference type="EMBL" id="AFYH01191195">
    <property type="status" value="NOT_ANNOTATED_CDS"/>
    <property type="molecule type" value="Genomic_DNA"/>
</dbReference>
<feature type="domain" description="RING-type" evidence="9">
    <location>
        <begin position="15"/>
        <end position="56"/>
    </location>
</feature>
<dbReference type="InParanoid" id="H3ALY7"/>